<organism evidence="1 2">
    <name type="scientific">Antarctobacter heliothermus</name>
    <dbReference type="NCBI Taxonomy" id="74033"/>
    <lineage>
        <taxon>Bacteria</taxon>
        <taxon>Pseudomonadati</taxon>
        <taxon>Pseudomonadota</taxon>
        <taxon>Alphaproteobacteria</taxon>
        <taxon>Rhodobacterales</taxon>
        <taxon>Roseobacteraceae</taxon>
        <taxon>Antarctobacter</taxon>
    </lineage>
</organism>
<proteinExistence type="predicted"/>
<dbReference type="AlphaFoldDB" id="A0A222E1N4"/>
<keyword evidence="2" id="KW-1185">Reference proteome</keyword>
<dbReference type="EMBL" id="CP022540">
    <property type="protein sequence ID" value="ASP20096.1"/>
    <property type="molecule type" value="Genomic_DNA"/>
</dbReference>
<sequence length="132" mass="15061">MHEKTTVIYNDTCPICSREVDGYRRMTAQDGLDVAFCGLSDGTQAEHGLTKDAAARRFHVIQNGVLLSGMPAFAALWQEMPRLRWLAWLVRRPGLRQLTGVLYDHAMAPLLYRMHLRRQRRQESVSDPAAPR</sequence>
<dbReference type="GO" id="GO:0015035">
    <property type="term" value="F:protein-disulfide reductase activity"/>
    <property type="evidence" value="ECO:0007669"/>
    <property type="project" value="InterPro"/>
</dbReference>
<protein>
    <submittedName>
        <fullName evidence="1">Thiol-disulfide oxidoreductase</fullName>
    </submittedName>
</protein>
<dbReference type="Proteomes" id="UP000203589">
    <property type="component" value="Chromosome"/>
</dbReference>
<gene>
    <name evidence="1" type="ORF">ANTHELSMS3_01397</name>
</gene>
<dbReference type="InterPro" id="IPR007263">
    <property type="entry name" value="DCC1-like"/>
</dbReference>
<evidence type="ECO:0000313" key="2">
    <source>
        <dbReference type="Proteomes" id="UP000203589"/>
    </source>
</evidence>
<dbReference type="KEGG" id="aht:ANTHELSMS3_01397"/>
<dbReference type="Pfam" id="PF04134">
    <property type="entry name" value="DCC1-like"/>
    <property type="match status" value="1"/>
</dbReference>
<reference evidence="1 2" key="1">
    <citation type="submission" date="2017-07" db="EMBL/GenBank/DDBJ databases">
        <title>Genome Sequence of Antarctobacter heliothermus Strain SMS3 Isolated from a culture of the Diatom Skeletonema marinoi.</title>
        <authorList>
            <person name="Topel M."/>
            <person name="Pinder M.I.M."/>
            <person name="Johansson O.N."/>
            <person name="Kourtchenko O."/>
            <person name="Godhe A."/>
            <person name="Clarke A.K."/>
        </authorList>
    </citation>
    <scope>NUCLEOTIDE SEQUENCE [LARGE SCALE GENOMIC DNA]</scope>
    <source>
        <strain evidence="1 2">SMS3</strain>
    </source>
</reference>
<name>A0A222E1N4_9RHOB</name>
<evidence type="ECO:0000313" key="1">
    <source>
        <dbReference type="EMBL" id="ASP20096.1"/>
    </source>
</evidence>
<accession>A0A222E1N4</accession>